<sequence length="342" mass="37567">MKNVRRVWKTPGAGAINRLTLQEEALTPLDRVSVRVDVKSVGLNFADIFALTGLYSATPKGAFIPGLEYAGVVTDVGQDITDFNIGDRVMGVTRFGGYVDTIDTTPDNLQPLPDDWSFEQGAAYLVQTLTAWYALTELGNLKKGQQVLVQSAGGGVGLQAMKLCRALGANPVGFVSSSKKVDFLKSIGFNQCHVRQTPFGSQLKQLQLQPDLVLDAIGGEIQTSSYQALKPMGRLVVFGAAEFTPGKNRPNYLKAAKQYLFRPRYDVMDMISENKSVMAFNLIWLWNEMAFMRHLVADMRNIEITAPHVGHSFSFEDAHQAIECLRSGQTLGKVVLTISTDL</sequence>
<dbReference type="InterPro" id="IPR011032">
    <property type="entry name" value="GroES-like_sf"/>
</dbReference>
<dbReference type="Pfam" id="PF08240">
    <property type="entry name" value="ADH_N"/>
    <property type="match status" value="1"/>
</dbReference>
<protein>
    <submittedName>
        <fullName evidence="3">Medium chain dehydrogenase/reductase family protein</fullName>
    </submittedName>
</protein>
<evidence type="ECO:0000256" key="1">
    <source>
        <dbReference type="ARBA" id="ARBA00023002"/>
    </source>
</evidence>
<dbReference type="InterPro" id="IPR020843">
    <property type="entry name" value="ER"/>
</dbReference>
<dbReference type="SMART" id="SM00829">
    <property type="entry name" value="PKS_ER"/>
    <property type="match status" value="1"/>
</dbReference>
<dbReference type="InterPro" id="IPR013154">
    <property type="entry name" value="ADH-like_N"/>
</dbReference>
<dbReference type="InterPro" id="IPR052100">
    <property type="entry name" value="SV-ATPase_mito-regulator"/>
</dbReference>
<keyword evidence="4" id="KW-1185">Reference proteome</keyword>
<dbReference type="Proteomes" id="UP001501565">
    <property type="component" value="Unassembled WGS sequence"/>
</dbReference>
<name>A0ABP7M863_9GAMM</name>
<keyword evidence="1" id="KW-0560">Oxidoreductase</keyword>
<dbReference type="RefSeq" id="WP_344795964.1">
    <property type="nucleotide sequence ID" value="NZ_BAABBN010000004.1"/>
</dbReference>
<dbReference type="Pfam" id="PF00107">
    <property type="entry name" value="ADH_zinc_N"/>
    <property type="match status" value="1"/>
</dbReference>
<evidence type="ECO:0000313" key="4">
    <source>
        <dbReference type="Proteomes" id="UP001501565"/>
    </source>
</evidence>
<proteinExistence type="predicted"/>
<dbReference type="InterPro" id="IPR013149">
    <property type="entry name" value="ADH-like_C"/>
</dbReference>
<comment type="caution">
    <text evidence="3">The sequence shown here is derived from an EMBL/GenBank/DDBJ whole genome shotgun (WGS) entry which is preliminary data.</text>
</comment>
<dbReference type="SUPFAM" id="SSF51735">
    <property type="entry name" value="NAD(P)-binding Rossmann-fold domains"/>
    <property type="match status" value="1"/>
</dbReference>
<dbReference type="InterPro" id="IPR036291">
    <property type="entry name" value="NAD(P)-bd_dom_sf"/>
</dbReference>
<reference evidence="4" key="1">
    <citation type="journal article" date="2019" name="Int. J. Syst. Evol. Microbiol.">
        <title>The Global Catalogue of Microorganisms (GCM) 10K type strain sequencing project: providing services to taxonomists for standard genome sequencing and annotation.</title>
        <authorList>
            <consortium name="The Broad Institute Genomics Platform"/>
            <consortium name="The Broad Institute Genome Sequencing Center for Infectious Disease"/>
            <person name="Wu L."/>
            <person name="Ma J."/>
        </authorList>
    </citation>
    <scope>NUCLEOTIDE SEQUENCE [LARGE SCALE GENOMIC DNA]</scope>
    <source>
        <strain evidence="4">JCM 17551</strain>
    </source>
</reference>
<evidence type="ECO:0000313" key="3">
    <source>
        <dbReference type="EMBL" id="GAA3916640.1"/>
    </source>
</evidence>
<dbReference type="PANTHER" id="PTHR44054">
    <property type="entry name" value="SYNAPTIC VESICLE MEMBRANE PROTEIN VAT-1 HOMOLOG-LIKE"/>
    <property type="match status" value="1"/>
</dbReference>
<gene>
    <name evidence="3" type="ORF">GCM10022277_09230</name>
</gene>
<feature type="domain" description="Enoyl reductase (ER)" evidence="2">
    <location>
        <begin position="14"/>
        <end position="336"/>
    </location>
</feature>
<evidence type="ECO:0000259" key="2">
    <source>
        <dbReference type="SMART" id="SM00829"/>
    </source>
</evidence>
<dbReference type="Gene3D" id="3.40.50.720">
    <property type="entry name" value="NAD(P)-binding Rossmann-like Domain"/>
    <property type="match status" value="1"/>
</dbReference>
<dbReference type="PANTHER" id="PTHR44054:SF1">
    <property type="entry name" value="SYNAPTIC VESICLE MEMBRANE PROTEIN VAT-1 HOMOLOG"/>
    <property type="match status" value="1"/>
</dbReference>
<organism evidence="3 4">
    <name type="scientific">Litoribacillus peritrichatus</name>
    <dbReference type="NCBI Taxonomy" id="718191"/>
    <lineage>
        <taxon>Bacteria</taxon>
        <taxon>Pseudomonadati</taxon>
        <taxon>Pseudomonadota</taxon>
        <taxon>Gammaproteobacteria</taxon>
        <taxon>Oceanospirillales</taxon>
        <taxon>Oceanospirillaceae</taxon>
        <taxon>Litoribacillus</taxon>
    </lineage>
</organism>
<dbReference type="Gene3D" id="3.90.180.10">
    <property type="entry name" value="Medium-chain alcohol dehydrogenases, catalytic domain"/>
    <property type="match status" value="1"/>
</dbReference>
<accession>A0ABP7M863</accession>
<dbReference type="EMBL" id="BAABBN010000004">
    <property type="protein sequence ID" value="GAA3916640.1"/>
    <property type="molecule type" value="Genomic_DNA"/>
</dbReference>
<dbReference type="SUPFAM" id="SSF50129">
    <property type="entry name" value="GroES-like"/>
    <property type="match status" value="1"/>
</dbReference>